<dbReference type="AlphaFoldDB" id="A0A1G7A0L9"/>
<feature type="signal peptide" evidence="7">
    <location>
        <begin position="1"/>
        <end position="24"/>
    </location>
</feature>
<dbReference type="SUPFAM" id="SSF53807">
    <property type="entry name" value="Helical backbone' metal receptor"/>
    <property type="match status" value="1"/>
</dbReference>
<evidence type="ECO:0000256" key="7">
    <source>
        <dbReference type="SAM" id="SignalP"/>
    </source>
</evidence>
<accession>A0A1G7A0L9</accession>
<evidence type="ECO:0000256" key="4">
    <source>
        <dbReference type="ARBA" id="ARBA00022729"/>
    </source>
</evidence>
<organism evidence="8 9">
    <name type="scientific">Limimaricola pyoseonensis</name>
    <dbReference type="NCBI Taxonomy" id="521013"/>
    <lineage>
        <taxon>Bacteria</taxon>
        <taxon>Pseudomonadati</taxon>
        <taxon>Pseudomonadota</taxon>
        <taxon>Alphaproteobacteria</taxon>
        <taxon>Rhodobacterales</taxon>
        <taxon>Paracoccaceae</taxon>
        <taxon>Limimaricola</taxon>
    </lineage>
</organism>
<dbReference type="Proteomes" id="UP000198922">
    <property type="component" value="Unassembled WGS sequence"/>
</dbReference>
<gene>
    <name evidence="8" type="ORF">SAMN04488567_0754</name>
</gene>
<evidence type="ECO:0000256" key="6">
    <source>
        <dbReference type="SAM" id="MobiDB-lite"/>
    </source>
</evidence>
<keyword evidence="4 7" id="KW-0732">Signal</keyword>
<evidence type="ECO:0000256" key="1">
    <source>
        <dbReference type="ARBA" id="ARBA00011028"/>
    </source>
</evidence>
<name>A0A1G7A0L9_9RHOB</name>
<dbReference type="InterPro" id="IPR050492">
    <property type="entry name" value="Bact_metal-bind_prot9"/>
</dbReference>
<dbReference type="RefSeq" id="WP_090109421.1">
    <property type="nucleotide sequence ID" value="NZ_FNAT01000001.1"/>
</dbReference>
<keyword evidence="9" id="KW-1185">Reference proteome</keyword>
<keyword evidence="5" id="KW-0406">Ion transport</keyword>
<reference evidence="9" key="1">
    <citation type="submission" date="2016-10" db="EMBL/GenBank/DDBJ databases">
        <authorList>
            <person name="Varghese N."/>
            <person name="Submissions S."/>
        </authorList>
    </citation>
    <scope>NUCLEOTIDE SEQUENCE [LARGE SCALE GENOMIC DNA]</scope>
    <source>
        <strain evidence="9">DSM 21424</strain>
    </source>
</reference>
<keyword evidence="3" id="KW-0813">Transport</keyword>
<dbReference type="Gene3D" id="3.40.50.1980">
    <property type="entry name" value="Nitrogenase molybdenum iron protein domain"/>
    <property type="match status" value="3"/>
</dbReference>
<dbReference type="PANTHER" id="PTHR42953">
    <property type="entry name" value="HIGH-AFFINITY ZINC UPTAKE SYSTEM PROTEIN ZNUA-RELATED"/>
    <property type="match status" value="1"/>
</dbReference>
<dbReference type="GO" id="GO:0046872">
    <property type="term" value="F:metal ion binding"/>
    <property type="evidence" value="ECO:0007669"/>
    <property type="project" value="InterPro"/>
</dbReference>
<feature type="chain" id="PRO_5011574406" description="High-affinity zinc uptake system protein ZnuA" evidence="7">
    <location>
        <begin position="25"/>
        <end position="361"/>
    </location>
</feature>
<dbReference type="PANTHER" id="PTHR42953:SF3">
    <property type="entry name" value="HIGH-AFFINITY ZINC UPTAKE SYSTEM PROTEIN ZNUA"/>
    <property type="match status" value="1"/>
</dbReference>
<dbReference type="STRING" id="521013.SAMN04488567_0754"/>
<dbReference type="Pfam" id="PF01297">
    <property type="entry name" value="ZnuA"/>
    <property type="match status" value="1"/>
</dbReference>
<keyword evidence="5" id="KW-0862">Zinc</keyword>
<protein>
    <recommendedName>
        <fullName evidence="2">High-affinity zinc uptake system protein ZnuA</fullName>
    </recommendedName>
</protein>
<evidence type="ECO:0000313" key="9">
    <source>
        <dbReference type="Proteomes" id="UP000198922"/>
    </source>
</evidence>
<keyword evidence="5" id="KW-0864">Zinc transport</keyword>
<evidence type="ECO:0000256" key="3">
    <source>
        <dbReference type="ARBA" id="ARBA00022448"/>
    </source>
</evidence>
<dbReference type="GO" id="GO:0006829">
    <property type="term" value="P:zinc ion transport"/>
    <property type="evidence" value="ECO:0007669"/>
    <property type="project" value="UniProtKB-KW"/>
</dbReference>
<dbReference type="OrthoDB" id="7346865at2"/>
<evidence type="ECO:0000256" key="5">
    <source>
        <dbReference type="ARBA" id="ARBA00022906"/>
    </source>
</evidence>
<evidence type="ECO:0000256" key="2">
    <source>
        <dbReference type="ARBA" id="ARBA00015915"/>
    </source>
</evidence>
<comment type="similarity">
    <text evidence="1">Belongs to the bacterial solute-binding protein 9 family.</text>
</comment>
<dbReference type="InterPro" id="IPR006127">
    <property type="entry name" value="ZnuA-like"/>
</dbReference>
<evidence type="ECO:0000313" key="8">
    <source>
        <dbReference type="EMBL" id="SDE08173.1"/>
    </source>
</evidence>
<dbReference type="EMBL" id="FNAT01000001">
    <property type="protein sequence ID" value="SDE08173.1"/>
    <property type="molecule type" value="Genomic_DNA"/>
</dbReference>
<proteinExistence type="inferred from homology"/>
<feature type="region of interest" description="Disordered" evidence="6">
    <location>
        <begin position="124"/>
        <end position="197"/>
    </location>
</feature>
<sequence length="361" mass="38599">MSMTSERSLIGCALALTVASGAAAEVPRVATDIAPVHGLVARVMDGLGEPDLVVQPGASPHDYSMRPSEARALEQADAVFWIGPALEPWLDETIDTLASDALVVELLDAPGLVTLEFREGAVFDDHDHDHGGEAHADGDHAHDEDHADHDHEDHADHGHEDGHDEHASHDGEGHDEAHADHAGHDHGHAHDGLDPHAWLDPENGKIWLELIAEELATLDPENAETYRANATAGQGEIDAAVSEARETLASAGEIEFVVFHDAYHYFENRFGISASGAISLSDASDPSPARIEEVRDRVRDLGVACVFSEPQFNQSVVETVTEGTEARAAVIDPIGFELEVGPDFYPALIRSIAEDIAGCAS</sequence>